<feature type="transmembrane region" description="Helical" evidence="1">
    <location>
        <begin position="200"/>
        <end position="220"/>
    </location>
</feature>
<dbReference type="OrthoDB" id="264015at2759"/>
<accession>A0A177CLG0</accession>
<evidence type="ECO:0000259" key="2">
    <source>
        <dbReference type="PROSITE" id="PS50924"/>
    </source>
</evidence>
<dbReference type="STRING" id="1460663.A0A177CLG0"/>
<reference evidence="3 4" key="1">
    <citation type="submission" date="2016-05" db="EMBL/GenBank/DDBJ databases">
        <title>Comparative analysis of secretome profiles of manganese(II)-oxidizing ascomycete fungi.</title>
        <authorList>
            <consortium name="DOE Joint Genome Institute"/>
            <person name="Zeiner C.A."/>
            <person name="Purvine S.O."/>
            <person name="Zink E.M."/>
            <person name="Wu S."/>
            <person name="Pasa-Tolic L."/>
            <person name="Chaput D.L."/>
            <person name="Haridas S."/>
            <person name="Grigoriev I.V."/>
            <person name="Santelli C.M."/>
            <person name="Hansel C.M."/>
        </authorList>
    </citation>
    <scope>NUCLEOTIDE SEQUENCE [LARGE SCALE GENOMIC DNA]</scope>
    <source>
        <strain evidence="3 4">AP3s5-JAC2a</strain>
    </source>
</reference>
<feature type="transmembrane region" description="Helical" evidence="1">
    <location>
        <begin position="128"/>
        <end position="146"/>
    </location>
</feature>
<dbReference type="GeneID" id="28766305"/>
<gene>
    <name evidence="3" type="ORF">CC84DRAFT_1216582</name>
</gene>
<dbReference type="InterPro" id="IPR005330">
    <property type="entry name" value="MHYT_dom"/>
</dbReference>
<keyword evidence="1" id="KW-0812">Transmembrane</keyword>
<dbReference type="PANTHER" id="PTHR35152:SF1">
    <property type="entry name" value="DOMAIN SIGNALLING PROTEIN, PUTATIVE (AFU_ORTHOLOGUE AFUA_5G11310)-RELATED"/>
    <property type="match status" value="1"/>
</dbReference>
<name>A0A177CLG0_9PLEO</name>
<feature type="transmembrane region" description="Helical" evidence="1">
    <location>
        <begin position="240"/>
        <end position="260"/>
    </location>
</feature>
<protein>
    <recommendedName>
        <fullName evidence="2">MHYT domain-containing protein</fullName>
    </recommendedName>
</protein>
<dbReference type="Proteomes" id="UP000077069">
    <property type="component" value="Unassembled WGS sequence"/>
</dbReference>
<feature type="domain" description="MHYT" evidence="2">
    <location>
        <begin position="19"/>
        <end position="224"/>
    </location>
</feature>
<feature type="transmembrane region" description="Helical" evidence="1">
    <location>
        <begin position="54"/>
        <end position="75"/>
    </location>
</feature>
<evidence type="ECO:0000313" key="3">
    <source>
        <dbReference type="EMBL" id="OAG07659.1"/>
    </source>
</evidence>
<keyword evidence="1" id="KW-1133">Transmembrane helix</keyword>
<keyword evidence="4" id="KW-1185">Reference proteome</keyword>
<sequence length="821" mass="91004">MLSTIEEHYPIGSKPSLHYIPYLIFISYIVSLIGAFTTVELLHRRVSGSGWRGWLQLGACSVSFGLVAIWCMHFVGNRAIILGGGESEIQLYYNATYTTVSAILPIVVIFLGLLAADRFHKNNRNATTRYVSLLICGIMCGAAVTEMHYLGNQGTTNYRLKPLPEYIVGAAAIAIGACLIAFGLFFHWSGHWMNNIWRRIIVACFLAVAVCGMHWTAAAGTHYELRGYHQGSGSARNTNVIIAVCLCLAACGLCFAMGFIKQRQEKKQRDRAKQVVLAVATFDTEGRLLVTPGGLLPCQTITRQFHQRTFDEEFNTRHPVFQWLFRVSRHWGGIVDLIPAMRDHLQHTGYLQVSTPLGNHSRDSMGTEEGDSTYSAVFRQMFCVTAQDIARSMETRLQDLGQLYEDVLTTGTLLSRTIFKDSQGRPIIASDVVAPQKDVEAGLNPVLFGRGQLLVLTRKVDKEEADRLQNIGYRFASTNQIGDHLARSMQISRQDLNGLIVRLQTYCEKRLTIPKSGTYLASFLLQPSPVMKGIDVIVSKTSPDRLPMVKFMPNDPTPRQLRLLSTFNGLTLDECLARINSRSGSVSEDEIFMEKFRNHIQELVAQVPEPALRHATFSSHQLDIAHGVRGQNEALTATLFAFCGIKEVYSQSLQSEKLQYIPLSFFKTNLRSYPGCPDHAILAQQNHKEFGSLFAVAGEPAMPASNSGAKWTSFFHSKGRAMSEVTVPTDNSSEKGLVHISETALNAPSNTGFGGIMVSQEVVISQDAGVSQIELQEMGVRSQAGVGDSEQLTMADRLLSITTSFRDPHARMLAKDHTVRR</sequence>
<dbReference type="PANTHER" id="PTHR35152">
    <property type="entry name" value="DOMAIN SIGNALLING PROTEIN, PUTATIVE (AFU_ORTHOLOGUE AFUA_5G11310)-RELATED"/>
    <property type="match status" value="1"/>
</dbReference>
<dbReference type="InParanoid" id="A0A177CLG0"/>
<evidence type="ECO:0000256" key="1">
    <source>
        <dbReference type="SAM" id="Phobius"/>
    </source>
</evidence>
<proteinExistence type="predicted"/>
<dbReference type="AlphaFoldDB" id="A0A177CLG0"/>
<feature type="transmembrane region" description="Helical" evidence="1">
    <location>
        <begin position="20"/>
        <end position="42"/>
    </location>
</feature>
<keyword evidence="1" id="KW-0472">Membrane</keyword>
<dbReference type="RefSeq" id="XP_018038024.1">
    <property type="nucleotide sequence ID" value="XM_018182819.1"/>
</dbReference>
<dbReference type="Pfam" id="PF03707">
    <property type="entry name" value="MHYT"/>
    <property type="match status" value="1"/>
</dbReference>
<organism evidence="3 4">
    <name type="scientific">Paraphaeosphaeria sporulosa</name>
    <dbReference type="NCBI Taxonomy" id="1460663"/>
    <lineage>
        <taxon>Eukaryota</taxon>
        <taxon>Fungi</taxon>
        <taxon>Dikarya</taxon>
        <taxon>Ascomycota</taxon>
        <taxon>Pezizomycotina</taxon>
        <taxon>Dothideomycetes</taxon>
        <taxon>Pleosporomycetidae</taxon>
        <taxon>Pleosporales</taxon>
        <taxon>Massarineae</taxon>
        <taxon>Didymosphaeriaceae</taxon>
        <taxon>Paraphaeosphaeria</taxon>
    </lineage>
</organism>
<dbReference type="PROSITE" id="PS50924">
    <property type="entry name" value="MHYT"/>
    <property type="match status" value="1"/>
</dbReference>
<feature type="transmembrane region" description="Helical" evidence="1">
    <location>
        <begin position="95"/>
        <end position="116"/>
    </location>
</feature>
<dbReference type="EMBL" id="KV441551">
    <property type="protein sequence ID" value="OAG07659.1"/>
    <property type="molecule type" value="Genomic_DNA"/>
</dbReference>
<feature type="transmembrane region" description="Helical" evidence="1">
    <location>
        <begin position="166"/>
        <end position="188"/>
    </location>
</feature>
<evidence type="ECO:0000313" key="4">
    <source>
        <dbReference type="Proteomes" id="UP000077069"/>
    </source>
</evidence>